<name>A0A4C1TSE2_EUMVA</name>
<protein>
    <submittedName>
        <fullName evidence="1">Uncharacterized protein</fullName>
    </submittedName>
</protein>
<dbReference type="Proteomes" id="UP000299102">
    <property type="component" value="Unassembled WGS sequence"/>
</dbReference>
<organism evidence="1 2">
    <name type="scientific">Eumeta variegata</name>
    <name type="common">Bagworm moth</name>
    <name type="synonym">Eumeta japonica</name>
    <dbReference type="NCBI Taxonomy" id="151549"/>
    <lineage>
        <taxon>Eukaryota</taxon>
        <taxon>Metazoa</taxon>
        <taxon>Ecdysozoa</taxon>
        <taxon>Arthropoda</taxon>
        <taxon>Hexapoda</taxon>
        <taxon>Insecta</taxon>
        <taxon>Pterygota</taxon>
        <taxon>Neoptera</taxon>
        <taxon>Endopterygota</taxon>
        <taxon>Lepidoptera</taxon>
        <taxon>Glossata</taxon>
        <taxon>Ditrysia</taxon>
        <taxon>Tineoidea</taxon>
        <taxon>Psychidae</taxon>
        <taxon>Oiketicinae</taxon>
        <taxon>Eumeta</taxon>
    </lineage>
</organism>
<accession>A0A4C1TSE2</accession>
<reference evidence="1 2" key="1">
    <citation type="journal article" date="2019" name="Commun. Biol.">
        <title>The bagworm genome reveals a unique fibroin gene that provides high tensile strength.</title>
        <authorList>
            <person name="Kono N."/>
            <person name="Nakamura H."/>
            <person name="Ohtoshi R."/>
            <person name="Tomita M."/>
            <person name="Numata K."/>
            <person name="Arakawa K."/>
        </authorList>
    </citation>
    <scope>NUCLEOTIDE SEQUENCE [LARGE SCALE GENOMIC DNA]</scope>
</reference>
<gene>
    <name evidence="1" type="ORF">EVAR_101954_1</name>
</gene>
<sequence length="189" mass="20853">MRANHHVDSWSKIAPLVQRFGEYVKLPAPASEAVSSHRHVVTVASTPRPSLDLRIVGVGQSKPDATDTSTIKLRTISCQVALLWSGHKQVYVLKEAVVGEAIVRGECEETGERGVHSQRVDLISERSRWPREVARLANASALVRCSRTAFAYNHNRNYYVSYGGGSVVENVAYGSEGINFDFDKGQTEE</sequence>
<comment type="caution">
    <text evidence="1">The sequence shown here is derived from an EMBL/GenBank/DDBJ whole genome shotgun (WGS) entry which is preliminary data.</text>
</comment>
<proteinExistence type="predicted"/>
<keyword evidence="2" id="KW-1185">Reference proteome</keyword>
<dbReference type="AlphaFoldDB" id="A0A4C1TSE2"/>
<evidence type="ECO:0000313" key="2">
    <source>
        <dbReference type="Proteomes" id="UP000299102"/>
    </source>
</evidence>
<evidence type="ECO:0000313" key="1">
    <source>
        <dbReference type="EMBL" id="GBP16932.1"/>
    </source>
</evidence>
<dbReference type="EMBL" id="BGZK01000083">
    <property type="protein sequence ID" value="GBP16932.1"/>
    <property type="molecule type" value="Genomic_DNA"/>
</dbReference>